<reference evidence="1" key="1">
    <citation type="journal article" date="2021" name="Proc. Natl. Acad. Sci. U.S.A.">
        <title>A Catalog of Tens of Thousands of Viruses from Human Metagenomes Reveals Hidden Associations with Chronic Diseases.</title>
        <authorList>
            <person name="Tisza M.J."/>
            <person name="Buck C.B."/>
        </authorList>
    </citation>
    <scope>NUCLEOTIDE SEQUENCE</scope>
    <source>
        <strain evidence="1">CtYsL76</strain>
    </source>
</reference>
<proteinExistence type="predicted"/>
<accession>A0A8S5QMH7</accession>
<dbReference type="EMBL" id="BK015689">
    <property type="protein sequence ID" value="DAE20011.1"/>
    <property type="molecule type" value="Genomic_DNA"/>
</dbReference>
<sequence>MAKFVVSATVDDSNLKKDATFQYRITDNNNYIIDKYGGVEAKPDYTPQIGDQFTVEVLYKDDRGFASKTYKTFTVKI</sequence>
<protein>
    <submittedName>
        <fullName evidence="1">Uncharacterized protein</fullName>
    </submittedName>
</protein>
<organism evidence="1">
    <name type="scientific">CrAss-like virus sp. ctYsL76</name>
    <dbReference type="NCBI Taxonomy" id="2826826"/>
    <lineage>
        <taxon>Viruses</taxon>
        <taxon>Duplodnaviria</taxon>
        <taxon>Heunggongvirae</taxon>
        <taxon>Uroviricota</taxon>
        <taxon>Caudoviricetes</taxon>
        <taxon>Crassvirales</taxon>
    </lineage>
</organism>
<name>A0A8S5QMH7_9CAUD</name>
<evidence type="ECO:0000313" key="1">
    <source>
        <dbReference type="EMBL" id="DAE20011.1"/>
    </source>
</evidence>